<sequence>MTHSDFQLIVCQVLREYKAREESIQQYFSKVCQLTAYFKSFEIQRIPQSQNRRADALSRLASTSFSTLNKTVLVKVLAEPGYMEDQVYPVSSGDIWMTPLVKFLNQGVLPDDKVEARKVQRKAAQCAICDDSLYKRSYLDPWLRCITLEEGEHALQEIHEGFYGTQVGYRMLVKKALFLGYFWLILR</sequence>
<dbReference type="PANTHER" id="PTHR48475">
    <property type="entry name" value="RIBONUCLEASE H"/>
    <property type="match status" value="1"/>
</dbReference>
<dbReference type="InterPro" id="IPR036397">
    <property type="entry name" value="RNaseH_sf"/>
</dbReference>
<keyword evidence="1" id="KW-1185">Reference proteome</keyword>
<gene>
    <name evidence="2" type="primary">LOC140013542</name>
</gene>
<evidence type="ECO:0000313" key="1">
    <source>
        <dbReference type="Proteomes" id="UP001652660"/>
    </source>
</evidence>
<accession>A0ABM4VHD7</accession>
<dbReference type="Proteomes" id="UP001652660">
    <property type="component" value="Chromosome 8c"/>
</dbReference>
<dbReference type="PANTHER" id="PTHR48475:SF2">
    <property type="entry name" value="RIBONUCLEASE H"/>
    <property type="match status" value="1"/>
</dbReference>
<name>A0ABM4VHD7_COFAR</name>
<evidence type="ECO:0008006" key="3">
    <source>
        <dbReference type="Google" id="ProtNLM"/>
    </source>
</evidence>
<reference evidence="2" key="1">
    <citation type="submission" date="2025-08" db="UniProtKB">
        <authorList>
            <consortium name="RefSeq"/>
        </authorList>
    </citation>
    <scope>IDENTIFICATION</scope>
    <source>
        <tissue evidence="2">Leaves</tissue>
    </source>
</reference>
<dbReference type="Gene3D" id="3.30.420.10">
    <property type="entry name" value="Ribonuclease H-like superfamily/Ribonuclease H"/>
    <property type="match status" value="1"/>
</dbReference>
<protein>
    <recommendedName>
        <fullName evidence="3">RNase H type-1 domain-containing protein</fullName>
    </recommendedName>
</protein>
<dbReference type="RefSeq" id="XP_071918952.1">
    <property type="nucleotide sequence ID" value="XM_072062851.1"/>
</dbReference>
<proteinExistence type="predicted"/>
<evidence type="ECO:0000313" key="2">
    <source>
        <dbReference type="RefSeq" id="XP_071918952.1"/>
    </source>
</evidence>
<organism evidence="1 2">
    <name type="scientific">Coffea arabica</name>
    <name type="common">Arabian coffee</name>
    <dbReference type="NCBI Taxonomy" id="13443"/>
    <lineage>
        <taxon>Eukaryota</taxon>
        <taxon>Viridiplantae</taxon>
        <taxon>Streptophyta</taxon>
        <taxon>Embryophyta</taxon>
        <taxon>Tracheophyta</taxon>
        <taxon>Spermatophyta</taxon>
        <taxon>Magnoliopsida</taxon>
        <taxon>eudicotyledons</taxon>
        <taxon>Gunneridae</taxon>
        <taxon>Pentapetalae</taxon>
        <taxon>asterids</taxon>
        <taxon>lamiids</taxon>
        <taxon>Gentianales</taxon>
        <taxon>Rubiaceae</taxon>
        <taxon>Ixoroideae</taxon>
        <taxon>Gardenieae complex</taxon>
        <taxon>Bertiereae - Coffeeae clade</taxon>
        <taxon>Coffeeae</taxon>
        <taxon>Coffea</taxon>
    </lineage>
</organism>
<dbReference type="GeneID" id="140013542"/>